<dbReference type="InterPro" id="IPR025157">
    <property type="entry name" value="Hemagglutinin_rpt"/>
</dbReference>
<name>A0ABW7F820_9BURK</name>
<dbReference type="EMBL" id="JBIGHV010000006">
    <property type="protein sequence ID" value="MFG6431895.1"/>
    <property type="molecule type" value="Genomic_DNA"/>
</dbReference>
<comment type="caution">
    <text evidence="3">The sequence shown here is derived from an EMBL/GenBank/DDBJ whole genome shotgun (WGS) entry which is preliminary data.</text>
</comment>
<dbReference type="RefSeq" id="WP_394481325.1">
    <property type="nucleotide sequence ID" value="NZ_JBIGHV010000006.1"/>
</dbReference>
<accession>A0ABW7F820</accession>
<evidence type="ECO:0000313" key="3">
    <source>
        <dbReference type="EMBL" id="MFG6431895.1"/>
    </source>
</evidence>
<dbReference type="NCBIfam" id="TIGR01901">
    <property type="entry name" value="adhes_NPXG"/>
    <property type="match status" value="1"/>
</dbReference>
<feature type="chain" id="PRO_5045930778" evidence="1">
    <location>
        <begin position="32"/>
        <end position="1758"/>
    </location>
</feature>
<dbReference type="Gene3D" id="2.160.20.10">
    <property type="entry name" value="Single-stranded right-handed beta-helix, Pectin lyase-like"/>
    <property type="match status" value="1"/>
</dbReference>
<dbReference type="Pfam" id="PF13332">
    <property type="entry name" value="Fil_haemagg_2"/>
    <property type="match status" value="2"/>
</dbReference>
<dbReference type="Pfam" id="PF05860">
    <property type="entry name" value="TPS"/>
    <property type="match status" value="1"/>
</dbReference>
<gene>
    <name evidence="3" type="ORF">ACG00Y_18380</name>
</gene>
<sequence length="1758" mass="178450">MFKTTSSATRTRIAQAVMLLAGLSAWPVAQAQTAADPNAPAGRKPVVDAAGNGASVVHIAPANGSGVSHNLFTQLNAGTAGVVLNNAVSAGNSQLAGAIGGNVLFGGNPAAQARLIVNEVTSTAASTLAGGIEVYGTRADVVIANPNGITCNGCGFINTGRASLVSGRPLVGSTLDGFSVNAGTVTIGAGGLNGGDLASLDLIGGAVRLDGNVNLPSGAIYAVAGPNQVSYSTLAATPQGRAGASPGTSIDIGAAAGMRANQIYLLANEQGPGVNIRGQVEAGSGGLTLDAAGNLFFSGTLKTSGAGAAVVSSAGVSATGSIDATGLALVQSSGGLSWSGGAIKGSDVMLAAAGALTTTELSLQGSGDVRLNSSGELTLQAGSVKAGGLVAATATGDLTFTPSSSSSRVVDGGTTRDTTRFTRTTVDAGGSVALQSTGGIVTLDGAQMQAGGSIAVQGLGVALLARKDLTKETTVNGNTTLKPTTENLVQARLVADGDIALLASGSGADQGKLFMTGAKVESNNGHVSLLAAKDLDVAHDITTDTTYERFYEVKRSWFSKKVTDITKTSLAETANPSEIGGRSVSLGAGGNLNVVGSIVMADGAVGLHADQDLNLLATQEASYAYESRAVKKSGIFGNGGLSITIGSKSRTDITQSQETRQASTSVGSLAGDVLATAGGSYLQMSSDITAPQGDVHLAAQNITLQSNNNTRSVLNIVRERQSGLTLAATSTLVNSLQTVDEMARVAKRTQSGRYQAMALLTSGLTIYNNYTSFANLLQADTLAGAATAGGWSFSASIGASASDFESLSKTSTPVESSINAGRNVSLTATGTGDAGDINLIGSRVIASDNLTLRATRDITLAAAVGRDTEQTKRTSSSASVGISVGYNASGAGVSLNLAASRSNAWSNGWGTTFYDSELTAGKLLDVSSGRDWSLAGAKATGQTVLARVGTSGSGNLSLVSPQDESFYQAKEQSYGINVSIPIYGGGSAPPSLGLNASQLKLLAEYESIKQQSAIVAGTGGFDVRVNGHTHLKGSAVASKAASNYFETQTFTHEDVVNRDVASGSSWSVGLMVTGPSGNVPGTDKQYFPGTKPGMGGSAVGYARLNTNQTFTTRSSIAGGVNLTRQDLQAIRATAERAPLDAQLVSKQAQLDELLAYEPPPCNGCAYSDPQSVPVVRDELKTQSTEVSPPKLRSASTVSAKPVLGGDEGVSQTAWDPFGYNPDWLAWQQAVQALRDDISALVVRIMAVEARNLDGSTLSTSPNGLHQPLLHTFDKGKATQELRDGVAVTAAFGEAAYKTAGDYAEGQYKSALAACPDTNNCVAADRWKDGGVYRTALHMAIGGISFGTPGATGNLAGGLALNAMDQVITSLGITDPTAINTLKNLAVTVAGAGVGGTAGAAAAFNADANNRQLHPREIDWIKKYKAAFANTYGISEEEAERRLAGQAFRQVQFGAAGEWDMAASQFLSNATRSGAALPGDQNIPGMGDGYMFYATPEQRVNAAIYLKTLGDKPEVRDFYARNNISIPTILDIANAAASDAAGRNSVAKYTVNAAVAAGVLTLSPLFAPLAVEAAAFYKNPVAYCTNKPQACLAVTETLGCAAAGAACPVGSLSGQLTASANVAKSAIAATPKALGIGETLGVGWSVKFPRGVGAAYGELPAGYVQVSRWVNVDEIPLWFATGGTAIPNGLGAGGRVYVTTLGAAKPGGTGPVRIDFAVPGGALQTGGNDMWKQILQPIQSTPIYNMRVHIPAGTIIPGG</sequence>
<dbReference type="Proteomes" id="UP001606210">
    <property type="component" value="Unassembled WGS sequence"/>
</dbReference>
<feature type="signal peptide" evidence="1">
    <location>
        <begin position="1"/>
        <end position="31"/>
    </location>
</feature>
<feature type="domain" description="Filamentous haemagglutinin FhaB/tRNA nuclease CdiA-like TPS" evidence="2">
    <location>
        <begin position="51"/>
        <end position="174"/>
    </location>
</feature>
<dbReference type="SUPFAM" id="SSF51126">
    <property type="entry name" value="Pectin lyase-like"/>
    <property type="match status" value="1"/>
</dbReference>
<evidence type="ECO:0000256" key="1">
    <source>
        <dbReference type="SAM" id="SignalP"/>
    </source>
</evidence>
<evidence type="ECO:0000313" key="4">
    <source>
        <dbReference type="Proteomes" id="UP001606210"/>
    </source>
</evidence>
<organism evidence="3 4">
    <name type="scientific">Pelomonas parva</name>
    <dbReference type="NCBI Taxonomy" id="3299032"/>
    <lineage>
        <taxon>Bacteria</taxon>
        <taxon>Pseudomonadati</taxon>
        <taxon>Pseudomonadota</taxon>
        <taxon>Betaproteobacteria</taxon>
        <taxon>Burkholderiales</taxon>
        <taxon>Sphaerotilaceae</taxon>
        <taxon>Roseateles</taxon>
    </lineage>
</organism>
<dbReference type="InterPro" id="IPR008638">
    <property type="entry name" value="FhaB/CdiA-like_TPS"/>
</dbReference>
<reference evidence="3 4" key="1">
    <citation type="submission" date="2024-08" db="EMBL/GenBank/DDBJ databases">
        <authorList>
            <person name="Lu H."/>
        </authorList>
    </citation>
    <scope>NUCLEOTIDE SEQUENCE [LARGE SCALE GENOMIC DNA]</scope>
    <source>
        <strain evidence="3 4">LYH14W</strain>
    </source>
</reference>
<dbReference type="InterPro" id="IPR012334">
    <property type="entry name" value="Pectin_lyas_fold"/>
</dbReference>
<protein>
    <submittedName>
        <fullName evidence="3">Hemagglutinin repeat-containing protein</fullName>
    </submittedName>
</protein>
<proteinExistence type="predicted"/>
<dbReference type="SMART" id="SM00912">
    <property type="entry name" value="Haemagg_act"/>
    <property type="match status" value="1"/>
</dbReference>
<dbReference type="InterPro" id="IPR011050">
    <property type="entry name" value="Pectin_lyase_fold/virulence"/>
</dbReference>
<evidence type="ECO:0000259" key="2">
    <source>
        <dbReference type="SMART" id="SM00912"/>
    </source>
</evidence>
<keyword evidence="1" id="KW-0732">Signal</keyword>
<keyword evidence="4" id="KW-1185">Reference proteome</keyword>